<dbReference type="PANTHER" id="PTHR46187:SF3">
    <property type="entry name" value="ALKALINE CERAMIDASE 3"/>
    <property type="match status" value="1"/>
</dbReference>
<comment type="similarity">
    <text evidence="2">Belongs to the alkaline ceramidase family.</text>
</comment>
<dbReference type="GO" id="GO:0046872">
    <property type="term" value="F:metal ion binding"/>
    <property type="evidence" value="ECO:0007669"/>
    <property type="project" value="UniProtKB-KW"/>
</dbReference>
<evidence type="ECO:0000256" key="6">
    <source>
        <dbReference type="ARBA" id="ARBA00023136"/>
    </source>
</evidence>
<evidence type="ECO:0000256" key="1">
    <source>
        <dbReference type="ARBA" id="ARBA00004141"/>
    </source>
</evidence>
<proteinExistence type="inferred from homology"/>
<feature type="binding site" evidence="8">
    <location>
        <position position="75"/>
    </location>
    <ligand>
        <name>Zn(2+)</name>
        <dbReference type="ChEBI" id="CHEBI:29105"/>
        <note>catalytic</note>
    </ligand>
</feature>
<comment type="cofactor">
    <cofactor evidence="8">
        <name>Zn(2+)</name>
        <dbReference type="ChEBI" id="CHEBI:29105"/>
    </cofactor>
</comment>
<evidence type="ECO:0000256" key="2">
    <source>
        <dbReference type="ARBA" id="ARBA00009780"/>
    </source>
</evidence>
<keyword evidence="6 9" id="KW-0472">Membrane</keyword>
<keyword evidence="7" id="KW-0479">Metal-binding</keyword>
<feature type="binding site" evidence="7">
    <location>
        <position position="44"/>
    </location>
    <ligand>
        <name>Ca(2+)</name>
        <dbReference type="ChEBI" id="CHEBI:29108"/>
    </ligand>
</feature>
<protein>
    <submittedName>
        <fullName evidence="10">Ceramidase-domain-containing protein</fullName>
    </submittedName>
</protein>
<evidence type="ECO:0000256" key="7">
    <source>
        <dbReference type="PIRSR" id="PIRSR608901-1"/>
    </source>
</evidence>
<evidence type="ECO:0000313" key="11">
    <source>
        <dbReference type="Proteomes" id="UP001362999"/>
    </source>
</evidence>
<dbReference type="GO" id="GO:0046514">
    <property type="term" value="P:ceramide catabolic process"/>
    <property type="evidence" value="ECO:0007669"/>
    <property type="project" value="TreeGrafter"/>
</dbReference>
<dbReference type="Proteomes" id="UP001362999">
    <property type="component" value="Unassembled WGS sequence"/>
</dbReference>
<reference evidence="10 11" key="1">
    <citation type="journal article" date="2024" name="J Genomics">
        <title>Draft genome sequencing and assembly of Favolaschia claudopus CIRM-BRFM 2984 isolated from oak limbs.</title>
        <authorList>
            <person name="Navarro D."/>
            <person name="Drula E."/>
            <person name="Chaduli D."/>
            <person name="Cazenave R."/>
            <person name="Ahrendt S."/>
            <person name="Wang J."/>
            <person name="Lipzen A."/>
            <person name="Daum C."/>
            <person name="Barry K."/>
            <person name="Grigoriev I.V."/>
            <person name="Favel A."/>
            <person name="Rosso M.N."/>
            <person name="Martin F."/>
        </authorList>
    </citation>
    <scope>NUCLEOTIDE SEQUENCE [LARGE SCALE GENOMIC DNA]</scope>
    <source>
        <strain evidence="10 11">CIRM-BRFM 2984</strain>
    </source>
</reference>
<keyword evidence="7" id="KW-0106">Calcium</keyword>
<keyword evidence="11" id="KW-1185">Reference proteome</keyword>
<dbReference type="InterPro" id="IPR008901">
    <property type="entry name" value="ACER"/>
</dbReference>
<dbReference type="GO" id="GO:0005789">
    <property type="term" value="C:endoplasmic reticulum membrane"/>
    <property type="evidence" value="ECO:0007669"/>
    <property type="project" value="TreeGrafter"/>
</dbReference>
<feature type="binding site" evidence="8">
    <location>
        <position position="235"/>
    </location>
    <ligand>
        <name>Zn(2+)</name>
        <dbReference type="ChEBI" id="CHEBI:29105"/>
        <note>catalytic</note>
    </ligand>
</feature>
<dbReference type="AlphaFoldDB" id="A0AAW0EGP9"/>
<organism evidence="10 11">
    <name type="scientific">Favolaschia claudopus</name>
    <dbReference type="NCBI Taxonomy" id="2862362"/>
    <lineage>
        <taxon>Eukaryota</taxon>
        <taxon>Fungi</taxon>
        <taxon>Dikarya</taxon>
        <taxon>Basidiomycota</taxon>
        <taxon>Agaricomycotina</taxon>
        <taxon>Agaricomycetes</taxon>
        <taxon>Agaricomycetidae</taxon>
        <taxon>Agaricales</taxon>
        <taxon>Marasmiineae</taxon>
        <taxon>Mycenaceae</taxon>
        <taxon>Favolaschia</taxon>
    </lineage>
</organism>
<evidence type="ECO:0000256" key="9">
    <source>
        <dbReference type="SAM" id="Phobius"/>
    </source>
</evidence>
<dbReference type="GO" id="GO:0016811">
    <property type="term" value="F:hydrolase activity, acting on carbon-nitrogen (but not peptide) bonds, in linear amides"/>
    <property type="evidence" value="ECO:0007669"/>
    <property type="project" value="InterPro"/>
</dbReference>
<feature type="binding site" evidence="7">
    <location>
        <position position="24"/>
    </location>
    <ligand>
        <name>Ca(2+)</name>
        <dbReference type="ChEBI" id="CHEBI:29108"/>
    </ligand>
</feature>
<dbReference type="Pfam" id="PF05875">
    <property type="entry name" value="Ceramidase"/>
    <property type="match status" value="1"/>
</dbReference>
<comment type="subcellular location">
    <subcellularLocation>
        <location evidence="1">Membrane</location>
        <topology evidence="1">Multi-pass membrane protein</topology>
    </subcellularLocation>
</comment>
<dbReference type="EMBL" id="JAWWNJ010000001">
    <property type="protein sequence ID" value="KAK7063955.1"/>
    <property type="molecule type" value="Genomic_DNA"/>
</dbReference>
<evidence type="ECO:0000256" key="4">
    <source>
        <dbReference type="ARBA" id="ARBA00022801"/>
    </source>
</evidence>
<keyword evidence="5 9" id="KW-1133">Transmembrane helix</keyword>
<comment type="caution">
    <text evidence="10">The sequence shown here is derived from an EMBL/GenBank/DDBJ whole genome shotgun (WGS) entry which is preliminary data.</text>
</comment>
<keyword evidence="8" id="KW-0862">Zinc</keyword>
<evidence type="ECO:0000256" key="5">
    <source>
        <dbReference type="ARBA" id="ARBA00022989"/>
    </source>
</evidence>
<evidence type="ECO:0000313" key="10">
    <source>
        <dbReference type="EMBL" id="KAK7063955.1"/>
    </source>
</evidence>
<feature type="transmembrane region" description="Helical" evidence="9">
    <location>
        <begin position="147"/>
        <end position="168"/>
    </location>
</feature>
<dbReference type="GO" id="GO:0046513">
    <property type="term" value="P:ceramide biosynthetic process"/>
    <property type="evidence" value="ECO:0007669"/>
    <property type="project" value="TreeGrafter"/>
</dbReference>
<name>A0AAW0EGP9_9AGAR</name>
<feature type="binding site" evidence="8">
    <location>
        <position position="231"/>
    </location>
    <ligand>
        <name>Zn(2+)</name>
        <dbReference type="ChEBI" id="CHEBI:29105"/>
        <note>catalytic</note>
    </ligand>
</feature>
<keyword evidence="3 9" id="KW-0812">Transmembrane</keyword>
<feature type="binding site" evidence="7">
    <location>
        <position position="26"/>
    </location>
    <ligand>
        <name>Ca(2+)</name>
        <dbReference type="ChEBI" id="CHEBI:29108"/>
    </ligand>
</feature>
<evidence type="ECO:0000256" key="8">
    <source>
        <dbReference type="PIRSR" id="PIRSR608901-2"/>
    </source>
</evidence>
<keyword evidence="4" id="KW-0378">Hydrolase</keyword>
<evidence type="ECO:0000256" key="3">
    <source>
        <dbReference type="ARBA" id="ARBA00022692"/>
    </source>
</evidence>
<feature type="transmembrane region" description="Helical" evidence="9">
    <location>
        <begin position="45"/>
        <end position="63"/>
    </location>
</feature>
<sequence length="249" mass="28621">MAIVNSSNPHRVGFHGEPTATLEWCEVRSPFFTVFPSGSSKRLEMANTLSNIVTIGFALYGAYLSTSQYRSGWFHATLQFQAQLADELPMIYVTSTALWLLFDQDSGFDFNRRNIERLIHVELVRLSLAPFRQKLKGFDSYVNRNPVYHQVVFAGLLFTIAFRIYYLLTRSRLGTSIPANKRREIGTLFAFGAAQFLFAFLLWNIDNIFCKPLTRWKAALGNPHFVLLELHAWWHIICELSSQQYSGLH</sequence>
<feature type="transmembrane region" description="Helical" evidence="9">
    <location>
        <begin position="188"/>
        <end position="205"/>
    </location>
</feature>
<dbReference type="PANTHER" id="PTHR46187">
    <property type="entry name" value="ALKALINE CERAMIDASE 3"/>
    <property type="match status" value="1"/>
</dbReference>
<gene>
    <name evidence="10" type="ORF">R3P38DRAFT_2756764</name>
</gene>
<accession>A0AAW0EGP9</accession>